<dbReference type="AlphaFoldDB" id="A0A1B0AS16"/>
<reference evidence="2" key="1">
    <citation type="submission" date="2015-01" db="EMBL/GenBank/DDBJ databases">
        <authorList>
            <person name="Aksoy S."/>
            <person name="Warren W."/>
            <person name="Wilson R.K."/>
        </authorList>
    </citation>
    <scope>NUCLEOTIDE SEQUENCE [LARGE SCALE GENOMIC DNA]</scope>
    <source>
        <strain evidence="2">IAEA</strain>
    </source>
</reference>
<reference evidence="1" key="2">
    <citation type="submission" date="2020-05" db="UniProtKB">
        <authorList>
            <consortium name="EnsemblMetazoa"/>
        </authorList>
    </citation>
    <scope>IDENTIFICATION</scope>
    <source>
        <strain evidence="1">IAEA</strain>
    </source>
</reference>
<evidence type="ECO:0000313" key="2">
    <source>
        <dbReference type="Proteomes" id="UP000092460"/>
    </source>
</evidence>
<dbReference type="EnsemblMetazoa" id="GPPI006501-RA">
    <property type="protein sequence ID" value="GPPI006501-PA"/>
    <property type="gene ID" value="GPPI006501"/>
</dbReference>
<organism evidence="1 2">
    <name type="scientific">Glossina palpalis gambiensis</name>
    <dbReference type="NCBI Taxonomy" id="67801"/>
    <lineage>
        <taxon>Eukaryota</taxon>
        <taxon>Metazoa</taxon>
        <taxon>Ecdysozoa</taxon>
        <taxon>Arthropoda</taxon>
        <taxon>Hexapoda</taxon>
        <taxon>Insecta</taxon>
        <taxon>Pterygota</taxon>
        <taxon>Neoptera</taxon>
        <taxon>Endopterygota</taxon>
        <taxon>Diptera</taxon>
        <taxon>Brachycera</taxon>
        <taxon>Muscomorpha</taxon>
        <taxon>Hippoboscoidea</taxon>
        <taxon>Glossinidae</taxon>
        <taxon>Glossina</taxon>
    </lineage>
</organism>
<proteinExistence type="predicted"/>
<sequence length="300" mass="33967">MLYIFREFAIIFSITVRLTDGSEACKSIVLNALSTHFWSNHNQQDTARSLVSHCQTGICSYDGRLKADIPKFVTLPSEVDALKERAAIQQVGIEYNAPKFQTPIIDDASNVLCAESPKRQNKNKRPKATARKCYNFDKAGHKACECKFRRKDLILHTNNKAGVQRKCHIKGYKSTKFPDDSGGQKHVEKTVITEDLKDNRMPEEQNAKENIVVDDIRNAQLAANDLKLIIAAKKGEHVGNEQIDKESAIAKAYSAQWESLVFEDGCLWRTWYSKNCSHKRRLLKSQKSIIKVQAENTLAL</sequence>
<dbReference type="Proteomes" id="UP000092460">
    <property type="component" value="Unassembled WGS sequence"/>
</dbReference>
<dbReference type="EMBL" id="JXJN01002648">
    <property type="status" value="NOT_ANNOTATED_CDS"/>
    <property type="molecule type" value="Genomic_DNA"/>
</dbReference>
<dbReference type="VEuPathDB" id="VectorBase:GPPI006501"/>
<protein>
    <submittedName>
        <fullName evidence="1">Uncharacterized protein</fullName>
    </submittedName>
</protein>
<keyword evidence="2" id="KW-1185">Reference proteome</keyword>
<evidence type="ECO:0000313" key="1">
    <source>
        <dbReference type="EnsemblMetazoa" id="GPPI006501-PA"/>
    </source>
</evidence>
<dbReference type="STRING" id="67801.A0A1B0AS16"/>
<accession>A0A1B0AS16</accession>
<name>A0A1B0AS16_9MUSC</name>